<dbReference type="Proteomes" id="UP000028090">
    <property type="component" value="Unassembled WGS sequence"/>
</dbReference>
<accession>A0A081Q6A3</accession>
<evidence type="ECO:0000256" key="1">
    <source>
        <dbReference type="SAM" id="Coils"/>
    </source>
</evidence>
<dbReference type="EMBL" id="JPFU01000003">
    <property type="protein sequence ID" value="KEQ38476.1"/>
    <property type="molecule type" value="Genomic_DNA"/>
</dbReference>
<comment type="caution">
    <text evidence="2">The sequence shown here is derived from an EMBL/GenBank/DDBJ whole genome shotgun (WGS) entry which is preliminary data.</text>
</comment>
<sequence>MDNSIKKIWGDVSDSNEVDLERQILYLHSLQKKNEKDTNIEIQFLKNANKSLASRVASLEKRFEEFEKQRHTHFFKFLK</sequence>
<reference evidence="2 3" key="1">
    <citation type="submission" date="2014-05" db="EMBL/GenBank/DDBJ databases">
        <authorList>
            <person name="Daugherty S.C."/>
            <person name="Tallon L.J."/>
            <person name="Sadzewicz L."/>
            <person name="Kilian M."/>
            <person name="Tettelin H."/>
        </authorList>
    </citation>
    <scope>NUCLEOTIDE SEQUENCE [LARGE SCALE GENOMIC DNA]</scope>
    <source>
        <strain evidence="2 3">SK629</strain>
    </source>
</reference>
<keyword evidence="1" id="KW-0175">Coiled coil</keyword>
<feature type="coiled-coil region" evidence="1">
    <location>
        <begin position="42"/>
        <end position="69"/>
    </location>
</feature>
<dbReference type="PATRIC" id="fig|28037.95.peg.180"/>
<gene>
    <name evidence="2" type="ORF">SK629_0209</name>
</gene>
<proteinExistence type="predicted"/>
<protein>
    <submittedName>
        <fullName evidence="2">Uncharacterized protein</fullName>
    </submittedName>
</protein>
<evidence type="ECO:0000313" key="2">
    <source>
        <dbReference type="EMBL" id="KEQ38476.1"/>
    </source>
</evidence>
<organism evidence="2 3">
    <name type="scientific">Streptococcus mitis</name>
    <dbReference type="NCBI Taxonomy" id="28037"/>
    <lineage>
        <taxon>Bacteria</taxon>
        <taxon>Bacillati</taxon>
        <taxon>Bacillota</taxon>
        <taxon>Bacilli</taxon>
        <taxon>Lactobacillales</taxon>
        <taxon>Streptococcaceae</taxon>
        <taxon>Streptococcus</taxon>
        <taxon>Streptococcus mitis group</taxon>
    </lineage>
</organism>
<evidence type="ECO:0000313" key="3">
    <source>
        <dbReference type="Proteomes" id="UP000028090"/>
    </source>
</evidence>
<name>A0A081Q6A3_STRMT</name>
<dbReference type="AlphaFoldDB" id="A0A081Q6A3"/>
<dbReference type="RefSeq" id="WP_235219599.1">
    <property type="nucleotide sequence ID" value="NZ_JPFU01000003.1"/>
</dbReference>